<proteinExistence type="predicted"/>
<keyword evidence="1" id="KW-0472">Membrane</keyword>
<keyword evidence="4" id="KW-1185">Reference proteome</keyword>
<dbReference type="Proteomes" id="UP001066276">
    <property type="component" value="Chromosome 3_1"/>
</dbReference>
<reference evidence="3" key="1">
    <citation type="journal article" date="2022" name="bioRxiv">
        <title>Sequencing and chromosome-scale assembly of the giantPleurodeles waltlgenome.</title>
        <authorList>
            <person name="Brown T."/>
            <person name="Elewa A."/>
            <person name="Iarovenko S."/>
            <person name="Subramanian E."/>
            <person name="Araus A.J."/>
            <person name="Petzold A."/>
            <person name="Susuki M."/>
            <person name="Suzuki K.-i.T."/>
            <person name="Hayashi T."/>
            <person name="Toyoda A."/>
            <person name="Oliveira C."/>
            <person name="Osipova E."/>
            <person name="Leigh N.D."/>
            <person name="Simon A."/>
            <person name="Yun M.H."/>
        </authorList>
    </citation>
    <scope>NUCLEOTIDE SEQUENCE</scope>
    <source>
        <strain evidence="3">20211129_DDA</strain>
        <tissue evidence="3">Liver</tissue>
    </source>
</reference>
<organism evidence="3 4">
    <name type="scientific">Pleurodeles waltl</name>
    <name type="common">Iberian ribbed newt</name>
    <dbReference type="NCBI Taxonomy" id="8319"/>
    <lineage>
        <taxon>Eukaryota</taxon>
        <taxon>Metazoa</taxon>
        <taxon>Chordata</taxon>
        <taxon>Craniata</taxon>
        <taxon>Vertebrata</taxon>
        <taxon>Euteleostomi</taxon>
        <taxon>Amphibia</taxon>
        <taxon>Batrachia</taxon>
        <taxon>Caudata</taxon>
        <taxon>Salamandroidea</taxon>
        <taxon>Salamandridae</taxon>
        <taxon>Pleurodelinae</taxon>
        <taxon>Pleurodeles</taxon>
    </lineage>
</organism>
<feature type="signal peptide" evidence="2">
    <location>
        <begin position="1"/>
        <end position="26"/>
    </location>
</feature>
<feature type="transmembrane region" description="Helical" evidence="1">
    <location>
        <begin position="269"/>
        <end position="291"/>
    </location>
</feature>
<feature type="transmembrane region" description="Helical" evidence="1">
    <location>
        <begin position="168"/>
        <end position="188"/>
    </location>
</feature>
<keyword evidence="1" id="KW-0812">Transmembrane</keyword>
<keyword evidence="1" id="KW-1133">Transmembrane helix</keyword>
<dbReference type="AlphaFoldDB" id="A0AAV7U4C5"/>
<sequence length="366" mass="38948">MHGCLSAGLVACFLLALRAWKLLCWACGLVPAGTVCTEASLQVLWPGSCWHCMHRGLSAGLVAWFLLALHALMPLCRACGLVLVGTVCAQKPLCWACGLVPAGTVSQKPLCWACGLVPASTVCTEASLLALWPGSCWHRVHRSLSAGLVAWFLLALCHRSLSAGPVAWFLLALCARCLTAGLVAWFLLALCVQKPLCWPCGLVPAGTVCTEASLQGLWPGSCWHRVHRSLSAGLVAWFLLALCAQKPLCCRVAWFLLAPCAQKPLCCRVAWFLLALCARCLTAGLVAWFLLALCHRSLSAGLVASSLLALCAQKPLCWPCGLVPAGTVCTEASLPGFFEAMWCCFLCCSALPLLASGLGMELLLFI</sequence>
<keyword evidence="2" id="KW-0732">Signal</keyword>
<feature type="chain" id="PRO_5043698104" evidence="2">
    <location>
        <begin position="27"/>
        <end position="366"/>
    </location>
</feature>
<name>A0AAV7U4C5_PLEWA</name>
<evidence type="ECO:0000256" key="2">
    <source>
        <dbReference type="SAM" id="SignalP"/>
    </source>
</evidence>
<feature type="transmembrane region" description="Helical" evidence="1">
    <location>
        <begin position="340"/>
        <end position="365"/>
    </location>
</feature>
<comment type="caution">
    <text evidence="3">The sequence shown here is derived from an EMBL/GenBank/DDBJ whole genome shotgun (WGS) entry which is preliminary data.</text>
</comment>
<evidence type="ECO:0000313" key="4">
    <source>
        <dbReference type="Proteomes" id="UP001066276"/>
    </source>
</evidence>
<gene>
    <name evidence="3" type="ORF">NDU88_000567</name>
</gene>
<dbReference type="EMBL" id="JANPWB010000005">
    <property type="protein sequence ID" value="KAJ1183753.1"/>
    <property type="molecule type" value="Genomic_DNA"/>
</dbReference>
<accession>A0AAV7U4C5</accession>
<protein>
    <submittedName>
        <fullName evidence="3">Uncharacterized protein</fullName>
    </submittedName>
</protein>
<evidence type="ECO:0000256" key="1">
    <source>
        <dbReference type="SAM" id="Phobius"/>
    </source>
</evidence>
<evidence type="ECO:0000313" key="3">
    <source>
        <dbReference type="EMBL" id="KAJ1183753.1"/>
    </source>
</evidence>
<feature type="transmembrane region" description="Helical" evidence="1">
    <location>
        <begin position="234"/>
        <end position="257"/>
    </location>
</feature>